<keyword evidence="2" id="KW-1133">Transmembrane helix</keyword>
<dbReference type="EMBL" id="VOCK01000036">
    <property type="protein sequence ID" value="TWQ50642.1"/>
    <property type="molecule type" value="Genomic_DNA"/>
</dbReference>
<keyword evidence="2" id="KW-0812">Transmembrane</keyword>
<evidence type="ECO:0000256" key="1">
    <source>
        <dbReference type="SAM" id="MobiDB-lite"/>
    </source>
</evidence>
<accession>A0ABD7S705</accession>
<reference evidence="5" key="1">
    <citation type="journal article" date="2020" name="Phytopathology">
        <title>Genomic acquisitions in emerging populations of Xanthomonas vasicola pv. vasculorum infecting corn in the U.S. and Argentina.</title>
        <authorList>
            <person name="Perez-Quintero A.L."/>
        </authorList>
    </citation>
    <scope>NUCLEOTIDE SEQUENCE [LARGE SCALE GENOMIC DNA]</scope>
    <source>
        <strain evidence="5">Xvh-L</strain>
    </source>
</reference>
<gene>
    <name evidence="4" type="ORF">FQK01_17835</name>
</gene>
<dbReference type="Proteomes" id="UP000320455">
    <property type="component" value="Unassembled WGS sequence"/>
</dbReference>
<evidence type="ECO:0000256" key="2">
    <source>
        <dbReference type="SAM" id="Phobius"/>
    </source>
</evidence>
<evidence type="ECO:0000313" key="4">
    <source>
        <dbReference type="EMBL" id="TWQ50642.1"/>
    </source>
</evidence>
<dbReference type="InterPro" id="IPR027783">
    <property type="entry name" value="Bacterial_PH-related"/>
</dbReference>
<sequence length="201" mass="22118">MVARSGQSHGSPIAPEARTGQRVRPPKRDYAVAPVTRWGLVVWLWLPLLTVAGVIGAVHADSHSHPGTLIANLGILLTAAVVCTLAHTRRSIRLDHNSLIVRSTFFTRRVPLRAIHLDNARIADLAEHTGFKPGLQLCGFGYPGFKSGYYRSKSANRGFYLLTQSTRVLILPLRENGLVVLSPEQPRQLLEDLRQLAVSHA</sequence>
<protein>
    <recommendedName>
        <fullName evidence="3">Bacterial Pleckstrin homology domain-containing protein</fullName>
    </recommendedName>
</protein>
<feature type="compositionally biased region" description="Polar residues" evidence="1">
    <location>
        <begin position="1"/>
        <end position="10"/>
    </location>
</feature>
<name>A0ABD7S705_XANVA</name>
<feature type="transmembrane region" description="Helical" evidence="2">
    <location>
        <begin position="38"/>
        <end position="60"/>
    </location>
</feature>
<evidence type="ECO:0000313" key="5">
    <source>
        <dbReference type="Proteomes" id="UP000320455"/>
    </source>
</evidence>
<feature type="domain" description="Bacterial Pleckstrin homology" evidence="3">
    <location>
        <begin position="91"/>
        <end position="196"/>
    </location>
</feature>
<keyword evidence="5" id="KW-1185">Reference proteome</keyword>
<feature type="transmembrane region" description="Helical" evidence="2">
    <location>
        <begin position="66"/>
        <end position="86"/>
    </location>
</feature>
<evidence type="ECO:0000259" key="3">
    <source>
        <dbReference type="Pfam" id="PF10882"/>
    </source>
</evidence>
<proteinExistence type="predicted"/>
<feature type="region of interest" description="Disordered" evidence="1">
    <location>
        <begin position="1"/>
        <end position="25"/>
    </location>
</feature>
<dbReference type="Pfam" id="PF10882">
    <property type="entry name" value="bPH_5"/>
    <property type="match status" value="1"/>
</dbReference>
<keyword evidence="2" id="KW-0472">Membrane</keyword>
<organism evidence="4 5">
    <name type="scientific">Xanthomonas vasicola</name>
    <dbReference type="NCBI Taxonomy" id="56459"/>
    <lineage>
        <taxon>Bacteria</taxon>
        <taxon>Pseudomonadati</taxon>
        <taxon>Pseudomonadota</taxon>
        <taxon>Gammaproteobacteria</taxon>
        <taxon>Lysobacterales</taxon>
        <taxon>Lysobacteraceae</taxon>
        <taxon>Xanthomonas</taxon>
    </lineage>
</organism>
<dbReference type="AlphaFoldDB" id="A0ABD7S705"/>
<comment type="caution">
    <text evidence="4">The sequence shown here is derived from an EMBL/GenBank/DDBJ whole genome shotgun (WGS) entry which is preliminary data.</text>
</comment>